<name>A0A9Q9AYJ6_9PEZI</name>
<organism evidence="2 3">
    <name type="scientific">Septoria linicola</name>
    <dbReference type="NCBI Taxonomy" id="215465"/>
    <lineage>
        <taxon>Eukaryota</taxon>
        <taxon>Fungi</taxon>
        <taxon>Dikarya</taxon>
        <taxon>Ascomycota</taxon>
        <taxon>Pezizomycotina</taxon>
        <taxon>Dothideomycetes</taxon>
        <taxon>Dothideomycetidae</taxon>
        <taxon>Mycosphaerellales</taxon>
        <taxon>Mycosphaerellaceae</taxon>
        <taxon>Septoria</taxon>
    </lineage>
</organism>
<evidence type="ECO:0000256" key="1">
    <source>
        <dbReference type="SAM" id="SignalP"/>
    </source>
</evidence>
<evidence type="ECO:0000313" key="2">
    <source>
        <dbReference type="EMBL" id="USW54403.1"/>
    </source>
</evidence>
<feature type="signal peptide" evidence="1">
    <location>
        <begin position="1"/>
        <end position="19"/>
    </location>
</feature>
<sequence length="220" mass="23873">MILAHLALLCLASAQPLEAGHDDVTLSVLSHDIFISEATCSFGDTTLCLHSIIQNLTQTFLATYQDTPISGSEKRSTSTNNLAIVSDSFGFRGIDAFEPSLTLDKRDARAGAGGFVGNFYWLPLSSEAYDSFDKTPARVELIADELSKYVAEFNATEICVDFGAGIEGGDIIANGVLTFGWGLESFYYADPTLLERRLNVSCGIGNMRMYGTHYQKIVLA</sequence>
<dbReference type="EMBL" id="CP099423">
    <property type="protein sequence ID" value="USW54403.1"/>
    <property type="molecule type" value="Genomic_DNA"/>
</dbReference>
<protein>
    <submittedName>
        <fullName evidence="2">Uncharacterized protein</fullName>
    </submittedName>
</protein>
<proteinExistence type="predicted"/>
<dbReference type="OrthoDB" id="3631742at2759"/>
<dbReference type="Proteomes" id="UP001056384">
    <property type="component" value="Chromosome 6"/>
</dbReference>
<dbReference type="AlphaFoldDB" id="A0A9Q9AYJ6"/>
<evidence type="ECO:0000313" key="3">
    <source>
        <dbReference type="Proteomes" id="UP001056384"/>
    </source>
</evidence>
<accession>A0A9Q9AYJ6</accession>
<gene>
    <name evidence="2" type="ORF">Slin15195_G077220</name>
</gene>
<feature type="chain" id="PRO_5040358587" evidence="1">
    <location>
        <begin position="20"/>
        <end position="220"/>
    </location>
</feature>
<keyword evidence="3" id="KW-1185">Reference proteome</keyword>
<reference evidence="2" key="1">
    <citation type="submission" date="2022-06" db="EMBL/GenBank/DDBJ databases">
        <title>Complete genome sequences of two strains of the flax pathogen Septoria linicola.</title>
        <authorList>
            <person name="Lapalu N."/>
            <person name="Simon A."/>
            <person name="Demenou B."/>
            <person name="Paumier D."/>
            <person name="Guillot M.-P."/>
            <person name="Gout L."/>
            <person name="Valade R."/>
        </authorList>
    </citation>
    <scope>NUCLEOTIDE SEQUENCE</scope>
    <source>
        <strain evidence="2">SE15195</strain>
    </source>
</reference>
<keyword evidence="1" id="KW-0732">Signal</keyword>